<sequence length="39" mass="4663">MVDVISTGLTENHRNCSRVKLRNHWVYWDKNSIYKVGSR</sequence>
<dbReference type="Proteomes" id="UP000031670">
    <property type="component" value="Unassembled WGS sequence"/>
</dbReference>
<accession>A0A0B8PDA3</accession>
<protein>
    <submittedName>
        <fullName evidence="1">Uncharacterized protein</fullName>
    </submittedName>
</protein>
<reference evidence="1 2" key="1">
    <citation type="submission" date="2015-01" db="EMBL/GenBank/DDBJ databases">
        <title>Vibrio sp. C5 JCM 19232 whole genome shotgun sequence.</title>
        <authorList>
            <person name="Sawabe T."/>
            <person name="Meirelles P."/>
            <person name="Feng G."/>
            <person name="Sayaka M."/>
            <person name="Hattori M."/>
            <person name="Ohkuma M."/>
        </authorList>
    </citation>
    <scope>NUCLEOTIDE SEQUENCE [LARGE SCALE GENOMIC DNA]</scope>
    <source>
        <strain evidence="1 2">JCM19232</strain>
    </source>
</reference>
<reference evidence="1 2" key="2">
    <citation type="submission" date="2015-01" db="EMBL/GenBank/DDBJ databases">
        <authorList>
            <consortium name="NBRP consortium"/>
            <person name="Sawabe T."/>
            <person name="Meirelles P."/>
            <person name="Feng G."/>
            <person name="Sayaka M."/>
            <person name="Hattori M."/>
            <person name="Ohkuma M."/>
        </authorList>
    </citation>
    <scope>NUCLEOTIDE SEQUENCE [LARGE SCALE GENOMIC DNA]</scope>
    <source>
        <strain evidence="1 2">JCM19232</strain>
    </source>
</reference>
<gene>
    <name evidence="1" type="ORF">JCM19232_3776</name>
</gene>
<dbReference type="AlphaFoldDB" id="A0A0B8PDA3"/>
<comment type="caution">
    <text evidence="1">The sequence shown here is derived from an EMBL/GenBank/DDBJ whole genome shotgun (WGS) entry which is preliminary data.</text>
</comment>
<dbReference type="EMBL" id="BBSA01000002">
    <property type="protein sequence ID" value="GAM60834.1"/>
    <property type="molecule type" value="Genomic_DNA"/>
</dbReference>
<organism evidence="1 2">
    <name type="scientific">Vibrio ishigakensis</name>
    <dbReference type="NCBI Taxonomy" id="1481914"/>
    <lineage>
        <taxon>Bacteria</taxon>
        <taxon>Pseudomonadati</taxon>
        <taxon>Pseudomonadota</taxon>
        <taxon>Gammaproteobacteria</taxon>
        <taxon>Vibrionales</taxon>
        <taxon>Vibrionaceae</taxon>
        <taxon>Vibrio</taxon>
    </lineage>
</organism>
<evidence type="ECO:0000313" key="1">
    <source>
        <dbReference type="EMBL" id="GAM60834.1"/>
    </source>
</evidence>
<proteinExistence type="predicted"/>
<name>A0A0B8PDA3_9VIBR</name>
<evidence type="ECO:0000313" key="2">
    <source>
        <dbReference type="Proteomes" id="UP000031670"/>
    </source>
</evidence>